<keyword evidence="6 10" id="KW-0106">Calcium</keyword>
<evidence type="ECO:0000313" key="12">
    <source>
        <dbReference type="EMBL" id="VDP38901.1"/>
    </source>
</evidence>
<dbReference type="SUPFAM" id="SSF49313">
    <property type="entry name" value="Cadherin-like"/>
    <property type="match status" value="2"/>
</dbReference>
<sequence length="344" mass="38399">MENVGQKEPATADVWIFVEDVNEFQPMFTEPTYVAAVDETTAVGSIVVNISVKDQDVESAVEFSIISDDDVARHYFDIDRFTGTIRTSRLLSDLRENKIEFFVQASDNGSPPRHSNAKIVIYLNRTTKMTSSTALPATSTITVSEERVAPSDHMTVSKHFVQKSLALPIVFSTRLFRTEVQEVIPAPQHVLLLTMANKAPNQVVHCAISSGNYEGAFALRINENGLCMLETQIDLDRELIPNYRLNITAYVSTYAGLEFVDTTSVEIDVLDANDHPPVFQFDQGEPDGMTYFAVATAGTKPLTPMLRVTVKESIECQPTRTGNSNYFIIELSILIYYYFNALKN</sequence>
<keyword evidence="13" id="KW-1185">Reference proteome</keyword>
<reference evidence="14" key="1">
    <citation type="submission" date="2016-06" db="UniProtKB">
        <authorList>
            <consortium name="WormBaseParasite"/>
        </authorList>
    </citation>
    <scope>IDENTIFICATION</scope>
</reference>
<dbReference type="EMBL" id="UZAM01015422">
    <property type="protein sequence ID" value="VDP38901.1"/>
    <property type="molecule type" value="Genomic_DNA"/>
</dbReference>
<evidence type="ECO:0000256" key="4">
    <source>
        <dbReference type="ARBA" id="ARBA00022729"/>
    </source>
</evidence>
<name>A0A183J601_9BILA</name>
<gene>
    <name evidence="12" type="ORF">SBAD_LOCUS11298</name>
</gene>
<proteinExistence type="predicted"/>
<dbReference type="InterPro" id="IPR002126">
    <property type="entry name" value="Cadherin-like_dom"/>
</dbReference>
<dbReference type="GO" id="GO:0005509">
    <property type="term" value="F:calcium ion binding"/>
    <property type="evidence" value="ECO:0007669"/>
    <property type="project" value="UniProtKB-UniRule"/>
</dbReference>
<dbReference type="AlphaFoldDB" id="A0A183J601"/>
<evidence type="ECO:0000256" key="5">
    <source>
        <dbReference type="ARBA" id="ARBA00022737"/>
    </source>
</evidence>
<dbReference type="OrthoDB" id="6252479at2759"/>
<keyword evidence="8" id="KW-0472">Membrane</keyword>
<evidence type="ECO:0000313" key="13">
    <source>
        <dbReference type="Proteomes" id="UP000270296"/>
    </source>
</evidence>
<dbReference type="Pfam" id="PF00028">
    <property type="entry name" value="Cadherin"/>
    <property type="match status" value="1"/>
</dbReference>
<keyword evidence="2" id="KW-0245">EGF-like domain</keyword>
<organism evidence="14">
    <name type="scientific">Soboliphyme baturini</name>
    <dbReference type="NCBI Taxonomy" id="241478"/>
    <lineage>
        <taxon>Eukaryota</taxon>
        <taxon>Metazoa</taxon>
        <taxon>Ecdysozoa</taxon>
        <taxon>Nematoda</taxon>
        <taxon>Enoplea</taxon>
        <taxon>Dorylaimia</taxon>
        <taxon>Dioctophymatida</taxon>
        <taxon>Dioctophymatoidea</taxon>
        <taxon>Soboliphymatidae</taxon>
        <taxon>Soboliphyme</taxon>
    </lineage>
</organism>
<evidence type="ECO:0000313" key="14">
    <source>
        <dbReference type="WBParaSite" id="SBAD_0001168301-mRNA-1"/>
    </source>
</evidence>
<dbReference type="GO" id="GO:0007156">
    <property type="term" value="P:homophilic cell adhesion via plasma membrane adhesion molecules"/>
    <property type="evidence" value="ECO:0007669"/>
    <property type="project" value="InterPro"/>
</dbReference>
<dbReference type="InterPro" id="IPR039808">
    <property type="entry name" value="Cadherin"/>
</dbReference>
<evidence type="ECO:0000256" key="2">
    <source>
        <dbReference type="ARBA" id="ARBA00022536"/>
    </source>
</evidence>
<dbReference type="CDD" id="cd11304">
    <property type="entry name" value="Cadherin_repeat"/>
    <property type="match status" value="2"/>
</dbReference>
<dbReference type="PROSITE" id="PS00232">
    <property type="entry name" value="CADHERIN_1"/>
    <property type="match status" value="1"/>
</dbReference>
<dbReference type="InterPro" id="IPR015919">
    <property type="entry name" value="Cadherin-like_sf"/>
</dbReference>
<dbReference type="Proteomes" id="UP000270296">
    <property type="component" value="Unassembled WGS sequence"/>
</dbReference>
<protein>
    <submittedName>
        <fullName evidence="14">Cadherin domain-containing protein</fullName>
    </submittedName>
</protein>
<evidence type="ECO:0000256" key="6">
    <source>
        <dbReference type="ARBA" id="ARBA00022837"/>
    </source>
</evidence>
<dbReference type="PRINTS" id="PR00205">
    <property type="entry name" value="CADHERIN"/>
</dbReference>
<evidence type="ECO:0000256" key="3">
    <source>
        <dbReference type="ARBA" id="ARBA00022692"/>
    </source>
</evidence>
<evidence type="ECO:0000259" key="11">
    <source>
        <dbReference type="PROSITE" id="PS50268"/>
    </source>
</evidence>
<dbReference type="WBParaSite" id="SBAD_0001168301-mRNA-1">
    <property type="protein sequence ID" value="SBAD_0001168301-mRNA-1"/>
    <property type="gene ID" value="SBAD_0001168301"/>
</dbReference>
<evidence type="ECO:0000256" key="10">
    <source>
        <dbReference type="PROSITE-ProRule" id="PRU00043"/>
    </source>
</evidence>
<feature type="domain" description="Cadherin" evidence="11">
    <location>
        <begin position="29"/>
        <end position="138"/>
    </location>
</feature>
<dbReference type="GO" id="GO:0008013">
    <property type="term" value="F:beta-catenin binding"/>
    <property type="evidence" value="ECO:0007669"/>
    <property type="project" value="TreeGrafter"/>
</dbReference>
<dbReference type="PANTHER" id="PTHR24027">
    <property type="entry name" value="CADHERIN-23"/>
    <property type="match status" value="1"/>
</dbReference>
<reference evidence="12 13" key="2">
    <citation type="submission" date="2018-11" db="EMBL/GenBank/DDBJ databases">
        <authorList>
            <consortium name="Pathogen Informatics"/>
        </authorList>
    </citation>
    <scope>NUCLEOTIDE SEQUENCE [LARGE SCALE GENOMIC DNA]</scope>
</reference>
<accession>A0A183J601</accession>
<dbReference type="InterPro" id="IPR020894">
    <property type="entry name" value="Cadherin_CS"/>
</dbReference>
<feature type="domain" description="Cadherin" evidence="11">
    <location>
        <begin position="172"/>
        <end position="279"/>
    </location>
</feature>
<evidence type="ECO:0000256" key="1">
    <source>
        <dbReference type="ARBA" id="ARBA00004167"/>
    </source>
</evidence>
<keyword evidence="3" id="KW-0812">Transmembrane</keyword>
<keyword evidence="5" id="KW-0677">Repeat</keyword>
<dbReference type="PROSITE" id="PS50268">
    <property type="entry name" value="CADHERIN_2"/>
    <property type="match status" value="2"/>
</dbReference>
<dbReference type="SMART" id="SM00112">
    <property type="entry name" value="CA"/>
    <property type="match status" value="2"/>
</dbReference>
<evidence type="ECO:0000256" key="7">
    <source>
        <dbReference type="ARBA" id="ARBA00022989"/>
    </source>
</evidence>
<keyword evidence="9" id="KW-1015">Disulfide bond</keyword>
<dbReference type="GO" id="GO:0016342">
    <property type="term" value="C:catenin complex"/>
    <property type="evidence" value="ECO:0007669"/>
    <property type="project" value="TreeGrafter"/>
</dbReference>
<dbReference type="FunFam" id="2.60.40.60:FF:000058">
    <property type="entry name" value="FAT atypical cadherin 3"/>
    <property type="match status" value="1"/>
</dbReference>
<evidence type="ECO:0000256" key="9">
    <source>
        <dbReference type="ARBA" id="ARBA00023157"/>
    </source>
</evidence>
<dbReference type="GO" id="GO:0045296">
    <property type="term" value="F:cadherin binding"/>
    <property type="evidence" value="ECO:0007669"/>
    <property type="project" value="TreeGrafter"/>
</dbReference>
<dbReference type="Gene3D" id="2.60.40.60">
    <property type="entry name" value="Cadherins"/>
    <property type="match status" value="2"/>
</dbReference>
<keyword evidence="4" id="KW-0732">Signal</keyword>
<evidence type="ECO:0000256" key="8">
    <source>
        <dbReference type="ARBA" id="ARBA00023136"/>
    </source>
</evidence>
<dbReference type="GO" id="GO:0016477">
    <property type="term" value="P:cell migration"/>
    <property type="evidence" value="ECO:0007669"/>
    <property type="project" value="TreeGrafter"/>
</dbReference>
<keyword evidence="7" id="KW-1133">Transmembrane helix</keyword>
<comment type="subcellular location">
    <subcellularLocation>
        <location evidence="1">Membrane</location>
        <topology evidence="1">Single-pass membrane protein</topology>
    </subcellularLocation>
</comment>
<dbReference type="PANTHER" id="PTHR24027:SF438">
    <property type="entry name" value="CADHERIN 23"/>
    <property type="match status" value="1"/>
</dbReference>